<proteinExistence type="inferred from homology"/>
<evidence type="ECO:0000259" key="4">
    <source>
        <dbReference type="SMART" id="SM00382"/>
    </source>
</evidence>
<dbReference type="Proteomes" id="UP000245880">
    <property type="component" value="Unassembled WGS sequence"/>
</dbReference>
<comment type="similarity">
    <text evidence="1">Belongs to the AAA ATPase family.</text>
</comment>
<dbReference type="InterPro" id="IPR003959">
    <property type="entry name" value="ATPase_AAA_core"/>
</dbReference>
<evidence type="ECO:0000313" key="6">
    <source>
        <dbReference type="Proteomes" id="UP000245880"/>
    </source>
</evidence>
<dbReference type="GO" id="GO:0016887">
    <property type="term" value="F:ATP hydrolysis activity"/>
    <property type="evidence" value="ECO:0007669"/>
    <property type="project" value="InterPro"/>
</dbReference>
<dbReference type="CDD" id="cd19481">
    <property type="entry name" value="RecA-like_protease"/>
    <property type="match status" value="1"/>
</dbReference>
<gene>
    <name evidence="5" type="ORF">CLV98_107186</name>
</gene>
<evidence type="ECO:0000256" key="3">
    <source>
        <dbReference type="ARBA" id="ARBA00022840"/>
    </source>
</evidence>
<sequence length="485" mass="55606">MVENIEDHIESTPDLVVANASCLNEEIGWFASVVNDRLAAYAPAPPDREPDENRFLGKLFSNNHQPSNGSEPSWTVEPIPVPDLSQSKSVYAEFVRHYNMTADERLILMLTILPHIQPQLLDVFFTTNPQLKRGYSEFGGIKGHQHGGFMPTVETALFITSGQDVVKRFRMMQTFEPTHFFFAHNILFINHIHTSEPSNSAALCMTEEFLDLFTTGKFRSPPFSMEFPAKRLMTKMTWDDLVLGKQTTKQLDEIRIWLQHGKTLLYDWGMENKLKPGYKALFYGPPGTGKTLTATLLGKTFHLDVYRIDLSMVISKYIGETEKNLEKVFKRAENKNWILFFDEADALFAKRTSISDSHDKYANQEIAYLLQRLEDYPSLAVLATNMRHNIDEAILERIQSIIHFPKPEPSERLKLWQSTFSKSVVLDEAINLEQIARQYELVGRSIVSVVQFASLMALNRNTNIILLEDVMNGIRKEYLKEGRTM</sequence>
<dbReference type="AlphaFoldDB" id="A0A316AJH5"/>
<dbReference type="EMBL" id="QGDT01000007">
    <property type="protein sequence ID" value="PWJ57478.1"/>
    <property type="molecule type" value="Genomic_DNA"/>
</dbReference>
<dbReference type="SUPFAM" id="SSF52540">
    <property type="entry name" value="P-loop containing nucleoside triphosphate hydrolases"/>
    <property type="match status" value="1"/>
</dbReference>
<dbReference type="SMART" id="SM00382">
    <property type="entry name" value="AAA"/>
    <property type="match status" value="1"/>
</dbReference>
<dbReference type="GO" id="GO:0005524">
    <property type="term" value="F:ATP binding"/>
    <property type="evidence" value="ECO:0007669"/>
    <property type="project" value="UniProtKB-KW"/>
</dbReference>
<reference evidence="5 6" key="1">
    <citation type="submission" date="2018-03" db="EMBL/GenBank/DDBJ databases">
        <title>Genomic Encyclopedia of Archaeal and Bacterial Type Strains, Phase II (KMG-II): from individual species to whole genera.</title>
        <authorList>
            <person name="Goeker M."/>
        </authorList>
    </citation>
    <scope>NUCLEOTIDE SEQUENCE [LARGE SCALE GENOMIC DNA]</scope>
    <source>
        <strain evidence="5 6">DSM 100346</strain>
    </source>
</reference>
<dbReference type="InterPro" id="IPR050221">
    <property type="entry name" value="26S_Proteasome_ATPase"/>
</dbReference>
<comment type="caution">
    <text evidence="5">The sequence shown here is derived from an EMBL/GenBank/DDBJ whole genome shotgun (WGS) entry which is preliminary data.</text>
</comment>
<dbReference type="OrthoDB" id="7438987at2"/>
<dbReference type="InterPro" id="IPR027417">
    <property type="entry name" value="P-loop_NTPase"/>
</dbReference>
<dbReference type="Pfam" id="PF00004">
    <property type="entry name" value="AAA"/>
    <property type="match status" value="1"/>
</dbReference>
<dbReference type="InterPro" id="IPR003593">
    <property type="entry name" value="AAA+_ATPase"/>
</dbReference>
<feature type="domain" description="AAA+ ATPase" evidence="4">
    <location>
        <begin position="276"/>
        <end position="408"/>
    </location>
</feature>
<dbReference type="RefSeq" id="WP_109675246.1">
    <property type="nucleotide sequence ID" value="NZ_QGDT01000007.1"/>
</dbReference>
<dbReference type="PANTHER" id="PTHR23073">
    <property type="entry name" value="26S PROTEASOME REGULATORY SUBUNIT"/>
    <property type="match status" value="1"/>
</dbReference>
<keyword evidence="3" id="KW-0067">ATP-binding</keyword>
<evidence type="ECO:0000313" key="5">
    <source>
        <dbReference type="EMBL" id="PWJ57478.1"/>
    </source>
</evidence>
<protein>
    <submittedName>
        <fullName evidence="5">ATPase family protein associated with various cellular activities (AAA)</fullName>
    </submittedName>
</protein>
<dbReference type="Gene3D" id="3.40.50.300">
    <property type="entry name" value="P-loop containing nucleotide triphosphate hydrolases"/>
    <property type="match status" value="1"/>
</dbReference>
<keyword evidence="2" id="KW-0547">Nucleotide-binding</keyword>
<evidence type="ECO:0000256" key="1">
    <source>
        <dbReference type="ARBA" id="ARBA00006914"/>
    </source>
</evidence>
<evidence type="ECO:0000256" key="2">
    <source>
        <dbReference type="ARBA" id="ARBA00022741"/>
    </source>
</evidence>
<accession>A0A316AJH5</accession>
<keyword evidence="6" id="KW-1185">Reference proteome</keyword>
<organism evidence="5 6">
    <name type="scientific">Dyadobacter jejuensis</name>
    <dbReference type="NCBI Taxonomy" id="1082580"/>
    <lineage>
        <taxon>Bacteria</taxon>
        <taxon>Pseudomonadati</taxon>
        <taxon>Bacteroidota</taxon>
        <taxon>Cytophagia</taxon>
        <taxon>Cytophagales</taxon>
        <taxon>Spirosomataceae</taxon>
        <taxon>Dyadobacter</taxon>
    </lineage>
</organism>
<name>A0A316AJH5_9BACT</name>